<dbReference type="SUPFAM" id="SSF52172">
    <property type="entry name" value="CheY-like"/>
    <property type="match status" value="1"/>
</dbReference>
<dbReference type="OrthoDB" id="9811889at2"/>
<evidence type="ECO:0000256" key="6">
    <source>
        <dbReference type="ARBA" id="ARBA00022692"/>
    </source>
</evidence>
<dbReference type="InterPro" id="IPR036097">
    <property type="entry name" value="HisK_dim/P_sf"/>
</dbReference>
<dbReference type="PANTHER" id="PTHR45339">
    <property type="entry name" value="HYBRID SIGNAL TRANSDUCTION HISTIDINE KINASE J"/>
    <property type="match status" value="1"/>
</dbReference>
<keyword evidence="7" id="KW-0547">Nucleotide-binding</keyword>
<dbReference type="InterPro" id="IPR003661">
    <property type="entry name" value="HisK_dim/P_dom"/>
</dbReference>
<gene>
    <name evidence="17" type="ORF">EV200_108127</name>
</gene>
<dbReference type="PROSITE" id="PS50894">
    <property type="entry name" value="HPT"/>
    <property type="match status" value="1"/>
</dbReference>
<dbReference type="InterPro" id="IPR036890">
    <property type="entry name" value="HATPase_C_sf"/>
</dbReference>
<dbReference type="Pfam" id="PF00512">
    <property type="entry name" value="HisKA"/>
    <property type="match status" value="1"/>
</dbReference>
<evidence type="ECO:0000256" key="2">
    <source>
        <dbReference type="ARBA" id="ARBA00004651"/>
    </source>
</evidence>
<evidence type="ECO:0000313" key="17">
    <source>
        <dbReference type="EMBL" id="TCO20686.1"/>
    </source>
</evidence>
<evidence type="ECO:0000256" key="1">
    <source>
        <dbReference type="ARBA" id="ARBA00000085"/>
    </source>
</evidence>
<feature type="domain" description="Response regulatory" evidence="15">
    <location>
        <begin position="379"/>
        <end position="493"/>
    </location>
</feature>
<dbReference type="PROSITE" id="PS50109">
    <property type="entry name" value="HIS_KIN"/>
    <property type="match status" value="1"/>
</dbReference>
<keyword evidence="8" id="KW-0067">ATP-binding</keyword>
<dbReference type="Gene3D" id="3.30.450.260">
    <property type="entry name" value="Haem NO binding associated domain"/>
    <property type="match status" value="1"/>
</dbReference>
<dbReference type="InterPro" id="IPR042463">
    <property type="entry name" value="HNOB_dom_associated_sf"/>
</dbReference>
<dbReference type="GO" id="GO:0005524">
    <property type="term" value="F:ATP binding"/>
    <property type="evidence" value="ECO:0007669"/>
    <property type="project" value="UniProtKB-KW"/>
</dbReference>
<keyword evidence="4" id="KW-1003">Cell membrane</keyword>
<dbReference type="InterPro" id="IPR036641">
    <property type="entry name" value="HPT_dom_sf"/>
</dbReference>
<comment type="subcellular location">
    <subcellularLocation>
        <location evidence="2">Cell membrane</location>
        <topology evidence="2">Multi-pass membrane protein</topology>
    </subcellularLocation>
</comment>
<dbReference type="Gene3D" id="1.10.287.130">
    <property type="match status" value="1"/>
</dbReference>
<dbReference type="EMBL" id="SLWO01000008">
    <property type="protein sequence ID" value="TCO20686.1"/>
    <property type="molecule type" value="Genomic_DNA"/>
</dbReference>
<keyword evidence="11" id="KW-0472">Membrane</keyword>
<keyword evidence="10" id="KW-0902">Two-component regulatory system</keyword>
<evidence type="ECO:0000256" key="11">
    <source>
        <dbReference type="ARBA" id="ARBA00023136"/>
    </source>
</evidence>
<dbReference type="SUPFAM" id="SSF55874">
    <property type="entry name" value="ATPase domain of HSP90 chaperone/DNA topoisomerase II/histidine kinase"/>
    <property type="match status" value="1"/>
</dbReference>
<dbReference type="Gene3D" id="1.20.120.160">
    <property type="entry name" value="HPT domain"/>
    <property type="match status" value="1"/>
</dbReference>
<evidence type="ECO:0000259" key="16">
    <source>
        <dbReference type="PROSITE" id="PS50894"/>
    </source>
</evidence>
<evidence type="ECO:0000256" key="5">
    <source>
        <dbReference type="ARBA" id="ARBA00022553"/>
    </source>
</evidence>
<proteinExistence type="predicted"/>
<dbReference type="GO" id="GO:0005886">
    <property type="term" value="C:plasma membrane"/>
    <property type="evidence" value="ECO:0007669"/>
    <property type="project" value="UniProtKB-SubCell"/>
</dbReference>
<dbReference type="CDD" id="cd17546">
    <property type="entry name" value="REC_hyHK_CKI1_RcsC-like"/>
    <property type="match status" value="1"/>
</dbReference>
<dbReference type="PROSITE" id="PS50110">
    <property type="entry name" value="RESPONSE_REGULATORY"/>
    <property type="match status" value="1"/>
</dbReference>
<keyword evidence="5 13" id="KW-0597">Phosphoprotein</keyword>
<evidence type="ECO:0000256" key="9">
    <source>
        <dbReference type="ARBA" id="ARBA00022989"/>
    </source>
</evidence>
<feature type="modified residue" description="4-aspartylphosphate" evidence="13">
    <location>
        <position position="428"/>
    </location>
</feature>
<dbReference type="InterPro" id="IPR003594">
    <property type="entry name" value="HATPase_dom"/>
</dbReference>
<dbReference type="SMART" id="SM00448">
    <property type="entry name" value="REC"/>
    <property type="match status" value="1"/>
</dbReference>
<dbReference type="FunFam" id="3.30.565.10:FF:000010">
    <property type="entry name" value="Sensor histidine kinase RcsC"/>
    <property type="match status" value="1"/>
</dbReference>
<dbReference type="CDD" id="cd16922">
    <property type="entry name" value="HATPase_EvgS-ArcB-TorS-like"/>
    <property type="match status" value="1"/>
</dbReference>
<dbReference type="SMART" id="SM00387">
    <property type="entry name" value="HATPase_c"/>
    <property type="match status" value="1"/>
</dbReference>
<evidence type="ECO:0000259" key="14">
    <source>
        <dbReference type="PROSITE" id="PS50109"/>
    </source>
</evidence>
<evidence type="ECO:0000256" key="4">
    <source>
        <dbReference type="ARBA" id="ARBA00022475"/>
    </source>
</evidence>
<dbReference type="Pfam" id="PF01627">
    <property type="entry name" value="Hpt"/>
    <property type="match status" value="1"/>
</dbReference>
<dbReference type="Pfam" id="PF02518">
    <property type="entry name" value="HATPase_c"/>
    <property type="match status" value="1"/>
</dbReference>
<dbReference type="EC" id="2.7.13.3" evidence="3"/>
<evidence type="ECO:0000256" key="3">
    <source>
        <dbReference type="ARBA" id="ARBA00012438"/>
    </source>
</evidence>
<dbReference type="InterPro" id="IPR011006">
    <property type="entry name" value="CheY-like_superfamily"/>
</dbReference>
<evidence type="ECO:0000256" key="8">
    <source>
        <dbReference type="ARBA" id="ARBA00022840"/>
    </source>
</evidence>
<sequence length="621" mass="70321">MEINSLSFSIDQLNRLFPCFILLDTSMNIIQISEVLKNICGDCIGENFFDHFEHLDQKNNLDPQTLGISTDIRLKVVDGTVIGKWEEIGFQKSFLFAGEKVLLNHTQSQTQELINTKIDTEKTPDIKELFLVNMSHEIRTPMNAIISMTNQLSRTTLTDEQDYFTQTIQTASKNLLLIIDDILDLSRIDAGKLDLEYIGFNLKMILSEVMQQMMHKAEKKGLEIDYILRDDIDISPVLMGDPHRINQVIFNLLSNAIKFTDKGSVWLTAVVLQDDEDSQEIEILVRDTGIGMDPEFVNRLFDNFSQEHEAVSRQYGGIGLGMSISQKLIAQMNGHFNVESEKGVGSAISFVIKLKKGSNTDLPKAIKTIYNEELFVGRKILIVDDNETNRLVASTILLGYGAQVLNAEDGDVALHMVKEDAYDIILMDIQMPILDGYETTRILRQNEYSGTIIALTASVVQGERERCIAAGMDDYLTKPIIEEVLIDVIDSWIKKKPLDIPEPEFTQPLYSLEGLRIISKGREDFVTKMIELFCGQVPDALTNLNACFQENDLPQVSKLAHKLKSTIDHLEIKSIQRTIRDIEAVSEEGSRAELIPMIDEVNRVLNQVMEELQLEIEKRNQ</sequence>
<dbReference type="SUPFAM" id="SSF47384">
    <property type="entry name" value="Homodimeric domain of signal transducing histidine kinase"/>
    <property type="match status" value="1"/>
</dbReference>
<protein>
    <recommendedName>
        <fullName evidence="3">histidine kinase</fullName>
        <ecNumber evidence="3">2.7.13.3</ecNumber>
    </recommendedName>
</protein>
<feature type="modified residue" description="Phosphohistidine" evidence="12">
    <location>
        <position position="561"/>
    </location>
</feature>
<dbReference type="PRINTS" id="PR00344">
    <property type="entry name" value="BCTRLSENSOR"/>
</dbReference>
<feature type="domain" description="HPt" evidence="16">
    <location>
        <begin position="522"/>
        <end position="621"/>
    </location>
</feature>
<keyword evidence="9" id="KW-1133">Transmembrane helix</keyword>
<dbReference type="InterPro" id="IPR004358">
    <property type="entry name" value="Sig_transdc_His_kin-like_C"/>
</dbReference>
<dbReference type="SUPFAM" id="SSF47226">
    <property type="entry name" value="Histidine-containing phosphotransfer domain, HPT domain"/>
    <property type="match status" value="1"/>
</dbReference>
<dbReference type="Proteomes" id="UP000295684">
    <property type="component" value="Unassembled WGS sequence"/>
</dbReference>
<accession>A0A4R2H5E4</accession>
<dbReference type="Pfam" id="PF00072">
    <property type="entry name" value="Response_reg"/>
    <property type="match status" value="1"/>
</dbReference>
<evidence type="ECO:0000259" key="15">
    <source>
        <dbReference type="PROSITE" id="PS50110"/>
    </source>
</evidence>
<dbReference type="InterPro" id="IPR001789">
    <property type="entry name" value="Sig_transdc_resp-reg_receiver"/>
</dbReference>
<organism evidence="17 18">
    <name type="scientific">Pedobacter psychrotolerans</name>
    <dbReference type="NCBI Taxonomy" id="1843235"/>
    <lineage>
        <taxon>Bacteria</taxon>
        <taxon>Pseudomonadati</taxon>
        <taxon>Bacteroidota</taxon>
        <taxon>Sphingobacteriia</taxon>
        <taxon>Sphingobacteriales</taxon>
        <taxon>Sphingobacteriaceae</taxon>
        <taxon>Pedobacter</taxon>
    </lineage>
</organism>
<dbReference type="AlphaFoldDB" id="A0A4R2H5E4"/>
<name>A0A4R2H5E4_9SPHI</name>
<feature type="domain" description="Histidine kinase" evidence="14">
    <location>
        <begin position="133"/>
        <end position="356"/>
    </location>
</feature>
<dbReference type="PANTHER" id="PTHR45339:SF1">
    <property type="entry name" value="HYBRID SIGNAL TRANSDUCTION HISTIDINE KINASE J"/>
    <property type="match status" value="1"/>
</dbReference>
<comment type="catalytic activity">
    <reaction evidence="1">
        <text>ATP + protein L-histidine = ADP + protein N-phospho-L-histidine.</text>
        <dbReference type="EC" id="2.7.13.3"/>
    </reaction>
</comment>
<dbReference type="InterPro" id="IPR005467">
    <property type="entry name" value="His_kinase_dom"/>
</dbReference>
<dbReference type="CDD" id="cd00082">
    <property type="entry name" value="HisKA"/>
    <property type="match status" value="1"/>
</dbReference>
<comment type="caution">
    <text evidence="17">The sequence shown here is derived from an EMBL/GenBank/DDBJ whole genome shotgun (WGS) entry which is preliminary data.</text>
</comment>
<dbReference type="GO" id="GO:0000155">
    <property type="term" value="F:phosphorelay sensor kinase activity"/>
    <property type="evidence" value="ECO:0007669"/>
    <property type="project" value="InterPro"/>
</dbReference>
<evidence type="ECO:0000256" key="7">
    <source>
        <dbReference type="ARBA" id="ARBA00022741"/>
    </source>
</evidence>
<dbReference type="InterPro" id="IPR008207">
    <property type="entry name" value="Sig_transdc_His_kin_Hpt_dom"/>
</dbReference>
<reference evidence="17 18" key="1">
    <citation type="submission" date="2019-03" db="EMBL/GenBank/DDBJ databases">
        <title>Genomic Encyclopedia of Type Strains, Phase IV (KMG-IV): sequencing the most valuable type-strain genomes for metagenomic binning, comparative biology and taxonomic classification.</title>
        <authorList>
            <person name="Goeker M."/>
        </authorList>
    </citation>
    <scope>NUCLEOTIDE SEQUENCE [LARGE SCALE GENOMIC DNA]</scope>
    <source>
        <strain evidence="17 18">DSM 103236</strain>
    </source>
</reference>
<dbReference type="Gene3D" id="3.40.50.2300">
    <property type="match status" value="1"/>
</dbReference>
<dbReference type="Gene3D" id="3.30.565.10">
    <property type="entry name" value="Histidine kinase-like ATPase, C-terminal domain"/>
    <property type="match status" value="1"/>
</dbReference>
<evidence type="ECO:0000256" key="10">
    <source>
        <dbReference type="ARBA" id="ARBA00023012"/>
    </source>
</evidence>
<evidence type="ECO:0000256" key="13">
    <source>
        <dbReference type="PROSITE-ProRule" id="PRU00169"/>
    </source>
</evidence>
<evidence type="ECO:0000256" key="12">
    <source>
        <dbReference type="PROSITE-ProRule" id="PRU00110"/>
    </source>
</evidence>
<dbReference type="RefSeq" id="WP_132535481.1">
    <property type="nucleotide sequence ID" value="NZ_BMJO01000007.1"/>
</dbReference>
<dbReference type="SMART" id="SM00388">
    <property type="entry name" value="HisKA"/>
    <property type="match status" value="1"/>
</dbReference>
<keyword evidence="6" id="KW-0812">Transmembrane</keyword>
<evidence type="ECO:0000313" key="18">
    <source>
        <dbReference type="Proteomes" id="UP000295684"/>
    </source>
</evidence>